<dbReference type="EMBL" id="CAJOAZ010001632">
    <property type="protein sequence ID" value="CAF3838447.1"/>
    <property type="molecule type" value="Genomic_DNA"/>
</dbReference>
<name>A0A815F7G4_9BILA</name>
<dbReference type="AlphaFoldDB" id="A0A815F7G4"/>
<sequence>MQNQINSSLRCPCNQLTASYGQLVRLQPFFHQVCSSDLITLAWINDLVYVSLIYTNGAPIYAFTRTRVLFQILQDLCQWSNQTIVQSLETFGQLELVTGYLLTVDLFENQMNSAIEQFKAKTTKDFLRLILLMRNITFINQFCSFQSHNVLVITTPAHAATFTTVNTINNAYNASDTCSCANDTTCKAQFGLYNDSYSPLTYLVPGLYKACFPIESLFQSTLECFYDNQDCFTIIKNYFKLADLHKYRSLNSSLDASRFPINSTVGSIATELFIEYWSQPLSYSAYFDLCQPESCSYTLVQSDNLLKTVTTIIGLIGGLSISLRILVPIVVTACIALIRRRRRHRLLSIELSK</sequence>
<keyword evidence="1" id="KW-1133">Transmembrane helix</keyword>
<comment type="caution">
    <text evidence="2">The sequence shown here is derived from an EMBL/GenBank/DDBJ whole genome shotgun (WGS) entry which is preliminary data.</text>
</comment>
<feature type="transmembrane region" description="Helical" evidence="1">
    <location>
        <begin position="312"/>
        <end position="338"/>
    </location>
</feature>
<dbReference type="Proteomes" id="UP000663844">
    <property type="component" value="Unassembled WGS sequence"/>
</dbReference>
<dbReference type="Proteomes" id="UP000663845">
    <property type="component" value="Unassembled WGS sequence"/>
</dbReference>
<evidence type="ECO:0000256" key="1">
    <source>
        <dbReference type="SAM" id="Phobius"/>
    </source>
</evidence>
<dbReference type="EMBL" id="CAJNOG010000643">
    <property type="protein sequence ID" value="CAF1324675.1"/>
    <property type="molecule type" value="Genomic_DNA"/>
</dbReference>
<gene>
    <name evidence="2" type="ORF">JYZ213_LOCUS33605</name>
    <name evidence="3" type="ORF">OXD698_LOCUS20518</name>
</gene>
<proteinExistence type="predicted"/>
<protein>
    <submittedName>
        <fullName evidence="2">Uncharacterized protein</fullName>
    </submittedName>
</protein>
<keyword evidence="1" id="KW-0812">Transmembrane</keyword>
<keyword evidence="1" id="KW-0472">Membrane</keyword>
<evidence type="ECO:0000313" key="4">
    <source>
        <dbReference type="Proteomes" id="UP000663845"/>
    </source>
</evidence>
<organism evidence="2 4">
    <name type="scientific">Adineta steineri</name>
    <dbReference type="NCBI Taxonomy" id="433720"/>
    <lineage>
        <taxon>Eukaryota</taxon>
        <taxon>Metazoa</taxon>
        <taxon>Spiralia</taxon>
        <taxon>Gnathifera</taxon>
        <taxon>Rotifera</taxon>
        <taxon>Eurotatoria</taxon>
        <taxon>Bdelloidea</taxon>
        <taxon>Adinetida</taxon>
        <taxon>Adinetidae</taxon>
        <taxon>Adineta</taxon>
    </lineage>
</organism>
<reference evidence="2" key="1">
    <citation type="submission" date="2021-02" db="EMBL/GenBank/DDBJ databases">
        <authorList>
            <person name="Nowell W R."/>
        </authorList>
    </citation>
    <scope>NUCLEOTIDE SEQUENCE</scope>
</reference>
<evidence type="ECO:0000313" key="2">
    <source>
        <dbReference type="EMBL" id="CAF1324675.1"/>
    </source>
</evidence>
<accession>A0A815F7G4</accession>
<evidence type="ECO:0000313" key="3">
    <source>
        <dbReference type="EMBL" id="CAF3838447.1"/>
    </source>
</evidence>